<name>A0ABU6XER8_9FABA</name>
<comment type="caution">
    <text evidence="2">The sequence shown here is derived from an EMBL/GenBank/DDBJ whole genome shotgun (WGS) entry which is preliminary data.</text>
</comment>
<evidence type="ECO:0000313" key="3">
    <source>
        <dbReference type="Proteomes" id="UP001341840"/>
    </source>
</evidence>
<keyword evidence="3" id="KW-1185">Reference proteome</keyword>
<feature type="compositionally biased region" description="Polar residues" evidence="1">
    <location>
        <begin position="190"/>
        <end position="200"/>
    </location>
</feature>
<protein>
    <submittedName>
        <fullName evidence="2">Uncharacterized protein</fullName>
    </submittedName>
</protein>
<evidence type="ECO:0000256" key="1">
    <source>
        <dbReference type="SAM" id="MobiDB-lite"/>
    </source>
</evidence>
<evidence type="ECO:0000313" key="2">
    <source>
        <dbReference type="EMBL" id="MED6196137.1"/>
    </source>
</evidence>
<dbReference type="Proteomes" id="UP001341840">
    <property type="component" value="Unassembled WGS sequence"/>
</dbReference>
<feature type="compositionally biased region" description="Low complexity" evidence="1">
    <location>
        <begin position="146"/>
        <end position="169"/>
    </location>
</feature>
<organism evidence="2 3">
    <name type="scientific">Stylosanthes scabra</name>
    <dbReference type="NCBI Taxonomy" id="79078"/>
    <lineage>
        <taxon>Eukaryota</taxon>
        <taxon>Viridiplantae</taxon>
        <taxon>Streptophyta</taxon>
        <taxon>Embryophyta</taxon>
        <taxon>Tracheophyta</taxon>
        <taxon>Spermatophyta</taxon>
        <taxon>Magnoliopsida</taxon>
        <taxon>eudicotyledons</taxon>
        <taxon>Gunneridae</taxon>
        <taxon>Pentapetalae</taxon>
        <taxon>rosids</taxon>
        <taxon>fabids</taxon>
        <taxon>Fabales</taxon>
        <taxon>Fabaceae</taxon>
        <taxon>Papilionoideae</taxon>
        <taxon>50 kb inversion clade</taxon>
        <taxon>dalbergioids sensu lato</taxon>
        <taxon>Dalbergieae</taxon>
        <taxon>Pterocarpus clade</taxon>
        <taxon>Stylosanthes</taxon>
    </lineage>
</organism>
<dbReference type="EMBL" id="JASCZI010211714">
    <property type="protein sequence ID" value="MED6196137.1"/>
    <property type="molecule type" value="Genomic_DNA"/>
</dbReference>
<gene>
    <name evidence="2" type="ORF">PIB30_044494</name>
</gene>
<sequence length="200" mass="20280">MKLGKVLEHAEYAGRKSAQASAGLRVWDPTPSSGKLRVTPPSSQTTSAPPNSHKRRRPPSLQASPTDFGGDGRHTADPSGPSSMAAAPKRGVDTPFRRAAAVLVQGHDEVRQGSLSLDAVVEDGSIKNQGDSRRDGAVPETATVFASGSVVPGSAGPGSAVSGSPMSGPTVKGSAGDPSVVVRIEEPASSVPSASVQFAH</sequence>
<feature type="region of interest" description="Disordered" evidence="1">
    <location>
        <begin position="123"/>
        <end position="200"/>
    </location>
</feature>
<proteinExistence type="predicted"/>
<feature type="region of interest" description="Disordered" evidence="1">
    <location>
        <begin position="13"/>
        <end position="92"/>
    </location>
</feature>
<accession>A0ABU6XER8</accession>
<feature type="compositionally biased region" description="Low complexity" evidence="1">
    <location>
        <begin position="39"/>
        <end position="51"/>
    </location>
</feature>
<reference evidence="2 3" key="1">
    <citation type="journal article" date="2023" name="Plants (Basel)">
        <title>Bridging the Gap: Combining Genomics and Transcriptomics Approaches to Understand Stylosanthes scabra, an Orphan Legume from the Brazilian Caatinga.</title>
        <authorList>
            <person name="Ferreira-Neto J.R.C."/>
            <person name="da Silva M.D."/>
            <person name="Binneck E."/>
            <person name="de Melo N.F."/>
            <person name="da Silva R.H."/>
            <person name="de Melo A.L.T.M."/>
            <person name="Pandolfi V."/>
            <person name="Bustamante F.O."/>
            <person name="Brasileiro-Vidal A.C."/>
            <person name="Benko-Iseppon A.M."/>
        </authorList>
    </citation>
    <scope>NUCLEOTIDE SEQUENCE [LARGE SCALE GENOMIC DNA]</scope>
    <source>
        <tissue evidence="2">Leaves</tissue>
    </source>
</reference>